<dbReference type="AlphaFoldDB" id="A0A8H5D3T5"/>
<reference evidence="1 2" key="1">
    <citation type="journal article" date="2020" name="ISME J.">
        <title>Uncovering the hidden diversity of litter-decomposition mechanisms in mushroom-forming fungi.</title>
        <authorList>
            <person name="Floudas D."/>
            <person name="Bentzer J."/>
            <person name="Ahren D."/>
            <person name="Johansson T."/>
            <person name="Persson P."/>
            <person name="Tunlid A."/>
        </authorList>
    </citation>
    <scope>NUCLEOTIDE SEQUENCE [LARGE SCALE GENOMIC DNA]</scope>
    <source>
        <strain evidence="1 2">CBS 146.42</strain>
    </source>
</reference>
<comment type="caution">
    <text evidence="1">The sequence shown here is derived from an EMBL/GenBank/DDBJ whole genome shotgun (WGS) entry which is preliminary data.</text>
</comment>
<proteinExistence type="predicted"/>
<name>A0A8H5D3T5_9AGAR</name>
<keyword evidence="2" id="KW-1185">Reference proteome</keyword>
<evidence type="ECO:0000313" key="1">
    <source>
        <dbReference type="EMBL" id="KAF5352599.1"/>
    </source>
</evidence>
<accession>A0A8H5D3T5</accession>
<dbReference type="EMBL" id="JAACJO010000011">
    <property type="protein sequence ID" value="KAF5352599.1"/>
    <property type="molecule type" value="Genomic_DNA"/>
</dbReference>
<organism evidence="1 2">
    <name type="scientific">Leucocoprinus leucothites</name>
    <dbReference type="NCBI Taxonomy" id="201217"/>
    <lineage>
        <taxon>Eukaryota</taxon>
        <taxon>Fungi</taxon>
        <taxon>Dikarya</taxon>
        <taxon>Basidiomycota</taxon>
        <taxon>Agaricomycotina</taxon>
        <taxon>Agaricomycetes</taxon>
        <taxon>Agaricomycetidae</taxon>
        <taxon>Agaricales</taxon>
        <taxon>Agaricineae</taxon>
        <taxon>Agaricaceae</taxon>
        <taxon>Leucocoprinus</taxon>
    </lineage>
</organism>
<protein>
    <submittedName>
        <fullName evidence="1">Uncharacterized protein</fullName>
    </submittedName>
</protein>
<sequence length="83" mass="9373">MPPDALCHISHICFPPMSIIRQSMASEMKGYDILSHVISSNIVSRRVYSAPFQGVGEVMEEDELIREAEENREHAPGQMQESK</sequence>
<gene>
    <name evidence="1" type="ORF">D9756_006334</name>
</gene>
<evidence type="ECO:0000313" key="2">
    <source>
        <dbReference type="Proteomes" id="UP000559027"/>
    </source>
</evidence>
<dbReference type="Proteomes" id="UP000559027">
    <property type="component" value="Unassembled WGS sequence"/>
</dbReference>